<dbReference type="InterPro" id="IPR018313">
    <property type="entry name" value="SBP_3_CS"/>
</dbReference>
<dbReference type="GO" id="GO:0016020">
    <property type="term" value="C:membrane"/>
    <property type="evidence" value="ECO:0007669"/>
    <property type="project" value="InterPro"/>
</dbReference>
<evidence type="ECO:0000256" key="3">
    <source>
        <dbReference type="ARBA" id="ARBA00022729"/>
    </source>
</evidence>
<comment type="subcellular location">
    <subcellularLocation>
        <location evidence="1">Cell envelope</location>
    </subcellularLocation>
</comment>
<protein>
    <submittedName>
        <fullName evidence="8">Transporter substrate-binding domain-containing protein</fullName>
    </submittedName>
</protein>
<accession>A0A8J7DSK2</accession>
<evidence type="ECO:0000313" key="8">
    <source>
        <dbReference type="EMBL" id="MBE9080419.1"/>
    </source>
</evidence>
<feature type="domain" description="Ionotropic glutamate receptor C-terminal" evidence="7">
    <location>
        <begin position="61"/>
        <end position="280"/>
    </location>
</feature>
<evidence type="ECO:0000256" key="5">
    <source>
        <dbReference type="SAM" id="SignalP"/>
    </source>
</evidence>
<dbReference type="InterPro" id="IPR001638">
    <property type="entry name" value="Solute-binding_3/MltF_N"/>
</dbReference>
<proteinExistence type="inferred from homology"/>
<name>A0A8J7DSK2_9CYAN</name>
<organism evidence="8 9">
    <name type="scientific">Vasconcelosia minhoensis LEGE 07310</name>
    <dbReference type="NCBI Taxonomy" id="915328"/>
    <lineage>
        <taxon>Bacteria</taxon>
        <taxon>Bacillati</taxon>
        <taxon>Cyanobacteriota</taxon>
        <taxon>Cyanophyceae</taxon>
        <taxon>Nodosilineales</taxon>
        <taxon>Cymatolegaceae</taxon>
        <taxon>Vasconcelosia</taxon>
        <taxon>Vasconcelosia minhoensis</taxon>
    </lineage>
</organism>
<keyword evidence="3 5" id="KW-0732">Signal</keyword>
<comment type="caution">
    <text evidence="8">The sequence shown here is derived from an EMBL/GenBank/DDBJ whole genome shotgun (WGS) entry which is preliminary data.</text>
</comment>
<dbReference type="RefSeq" id="WP_193912340.1">
    <property type="nucleotide sequence ID" value="NZ_JADEXG010000115.1"/>
</dbReference>
<dbReference type="Gene3D" id="3.40.190.10">
    <property type="entry name" value="Periplasmic binding protein-like II"/>
    <property type="match status" value="2"/>
</dbReference>
<dbReference type="SUPFAM" id="SSF53850">
    <property type="entry name" value="Periplasmic binding protein-like II"/>
    <property type="match status" value="1"/>
</dbReference>
<keyword evidence="9" id="KW-1185">Reference proteome</keyword>
<dbReference type="GO" id="GO:0015276">
    <property type="term" value="F:ligand-gated monoatomic ion channel activity"/>
    <property type="evidence" value="ECO:0007669"/>
    <property type="project" value="InterPro"/>
</dbReference>
<reference evidence="8" key="1">
    <citation type="submission" date="2020-10" db="EMBL/GenBank/DDBJ databases">
        <authorList>
            <person name="Castelo-Branco R."/>
            <person name="Eusebio N."/>
            <person name="Adriana R."/>
            <person name="Vieira A."/>
            <person name="Brugerolle De Fraissinette N."/>
            <person name="Rezende De Castro R."/>
            <person name="Schneider M.P."/>
            <person name="Vasconcelos V."/>
            <person name="Leao P.N."/>
        </authorList>
    </citation>
    <scope>NUCLEOTIDE SEQUENCE</scope>
    <source>
        <strain evidence="8">LEGE 07310</strain>
    </source>
</reference>
<feature type="domain" description="Solute-binding protein family 3/N-terminal" evidence="6">
    <location>
        <begin position="61"/>
        <end position="281"/>
    </location>
</feature>
<evidence type="ECO:0000256" key="1">
    <source>
        <dbReference type="ARBA" id="ARBA00004196"/>
    </source>
</evidence>
<dbReference type="Pfam" id="PF00497">
    <property type="entry name" value="SBP_bac_3"/>
    <property type="match status" value="1"/>
</dbReference>
<dbReference type="GO" id="GO:0030313">
    <property type="term" value="C:cell envelope"/>
    <property type="evidence" value="ECO:0007669"/>
    <property type="project" value="UniProtKB-SubCell"/>
</dbReference>
<feature type="chain" id="PRO_5035198127" evidence="5">
    <location>
        <begin position="22"/>
        <end position="285"/>
    </location>
</feature>
<feature type="signal peptide" evidence="5">
    <location>
        <begin position="1"/>
        <end position="21"/>
    </location>
</feature>
<evidence type="ECO:0000259" key="7">
    <source>
        <dbReference type="SMART" id="SM00079"/>
    </source>
</evidence>
<evidence type="ECO:0000256" key="2">
    <source>
        <dbReference type="ARBA" id="ARBA00010333"/>
    </source>
</evidence>
<sequence>MKRSRFVKGFLTSFLTGIGAAAISACSRQSEPEGDAPAAGEPGANAATAAEEAAEIAVTGPWKVALAAGFSPFVKVQAEGRLEGFDVDLITAIGAALGVTLQLELLPFDSLLPTLQAGRAEVALGAIPITPERAESVNFSQPYFDAGVAIAIATSRTDIADLQDLQDQQVAVVLDTAGAQLALDISGSTLQTFETDRQALEAVSTRKADAALVTLPAVLDAIAAEQISGIKRVGDRLTREQYGIAVPKSSDDRLAAINLTLERLKSNGTYADLYEKWFGPSSLAQ</sequence>
<comment type="similarity">
    <text evidence="2 4">Belongs to the bacterial solute-binding protein 3 family.</text>
</comment>
<dbReference type="InterPro" id="IPR001320">
    <property type="entry name" value="Iontro_rcpt_C"/>
</dbReference>
<dbReference type="PROSITE" id="PS51257">
    <property type="entry name" value="PROKAR_LIPOPROTEIN"/>
    <property type="match status" value="1"/>
</dbReference>
<gene>
    <name evidence="8" type="ORF">IQ241_24560</name>
</gene>
<dbReference type="SMART" id="SM00062">
    <property type="entry name" value="PBPb"/>
    <property type="match status" value="1"/>
</dbReference>
<dbReference type="SMART" id="SM00079">
    <property type="entry name" value="PBPe"/>
    <property type="match status" value="1"/>
</dbReference>
<dbReference type="Proteomes" id="UP000636505">
    <property type="component" value="Unassembled WGS sequence"/>
</dbReference>
<evidence type="ECO:0000313" key="9">
    <source>
        <dbReference type="Proteomes" id="UP000636505"/>
    </source>
</evidence>
<dbReference type="PANTHER" id="PTHR35936">
    <property type="entry name" value="MEMBRANE-BOUND LYTIC MUREIN TRANSGLYCOSYLASE F"/>
    <property type="match status" value="1"/>
</dbReference>
<dbReference type="EMBL" id="JADEXG010000115">
    <property type="protein sequence ID" value="MBE9080419.1"/>
    <property type="molecule type" value="Genomic_DNA"/>
</dbReference>
<evidence type="ECO:0000259" key="6">
    <source>
        <dbReference type="SMART" id="SM00062"/>
    </source>
</evidence>
<evidence type="ECO:0000256" key="4">
    <source>
        <dbReference type="RuleBase" id="RU003744"/>
    </source>
</evidence>
<dbReference type="AlphaFoldDB" id="A0A8J7DSK2"/>
<dbReference type="PROSITE" id="PS01039">
    <property type="entry name" value="SBP_BACTERIAL_3"/>
    <property type="match status" value="1"/>
</dbReference>
<dbReference type="PANTHER" id="PTHR35936:SF38">
    <property type="entry name" value="GLUTAMINE-BINDING PERIPLASMIC PROTEIN"/>
    <property type="match status" value="1"/>
</dbReference>